<evidence type="ECO:0000313" key="5">
    <source>
        <dbReference type="WBParaSite" id="GPUH_0000122101-mRNA-1"/>
    </source>
</evidence>
<keyword evidence="4" id="KW-1185">Reference proteome</keyword>
<feature type="transmembrane region" description="Helical" evidence="2">
    <location>
        <begin position="137"/>
        <end position="156"/>
    </location>
</feature>
<organism evidence="5">
    <name type="scientific">Gongylonema pulchrum</name>
    <dbReference type="NCBI Taxonomy" id="637853"/>
    <lineage>
        <taxon>Eukaryota</taxon>
        <taxon>Metazoa</taxon>
        <taxon>Ecdysozoa</taxon>
        <taxon>Nematoda</taxon>
        <taxon>Chromadorea</taxon>
        <taxon>Rhabditida</taxon>
        <taxon>Spirurina</taxon>
        <taxon>Spiruromorpha</taxon>
        <taxon>Spiruroidea</taxon>
        <taxon>Gongylonematidae</taxon>
        <taxon>Gongylonema</taxon>
    </lineage>
</organism>
<keyword evidence="2" id="KW-0472">Membrane</keyword>
<protein>
    <submittedName>
        <fullName evidence="5">MSP domain-containing protein</fullName>
    </submittedName>
</protein>
<sequence length="158" mass="17414">MNFQATPKEKGSMEGFGSSECTLIWQRPRALHSWNEVPMLKLMISVKLIAAETGNVVGEADTKFKAIVDPDAICTAEEPPHFRVIFNSEKALLDRKHKNRSNLQTAKSKTESKRFTAAPSAPPQAAHSRAVENTSKFLLFGFLCCLLAVVISRLLAGE</sequence>
<evidence type="ECO:0000313" key="3">
    <source>
        <dbReference type="EMBL" id="VDK29624.1"/>
    </source>
</evidence>
<reference evidence="3 4" key="2">
    <citation type="submission" date="2018-11" db="EMBL/GenBank/DDBJ databases">
        <authorList>
            <consortium name="Pathogen Informatics"/>
        </authorList>
    </citation>
    <scope>NUCLEOTIDE SEQUENCE [LARGE SCALE GENOMIC DNA]</scope>
</reference>
<dbReference type="EMBL" id="UYRT01001406">
    <property type="protein sequence ID" value="VDK29624.1"/>
    <property type="molecule type" value="Genomic_DNA"/>
</dbReference>
<reference evidence="5" key="1">
    <citation type="submission" date="2016-06" db="UniProtKB">
        <authorList>
            <consortium name="WormBaseParasite"/>
        </authorList>
    </citation>
    <scope>IDENTIFICATION</scope>
</reference>
<dbReference type="AlphaFoldDB" id="A0A183CXN0"/>
<gene>
    <name evidence="3" type="ORF">GPUH_LOCUS1221</name>
</gene>
<dbReference type="Proteomes" id="UP000271098">
    <property type="component" value="Unassembled WGS sequence"/>
</dbReference>
<dbReference type="WBParaSite" id="GPUH_0000122101-mRNA-1">
    <property type="protein sequence ID" value="GPUH_0000122101-mRNA-1"/>
    <property type="gene ID" value="GPUH_0000122101"/>
</dbReference>
<evidence type="ECO:0000256" key="1">
    <source>
        <dbReference type="SAM" id="MobiDB-lite"/>
    </source>
</evidence>
<keyword evidence="2" id="KW-1133">Transmembrane helix</keyword>
<dbReference type="OrthoDB" id="5849858at2759"/>
<name>A0A183CXN0_9BILA</name>
<feature type="region of interest" description="Disordered" evidence="1">
    <location>
        <begin position="97"/>
        <end position="126"/>
    </location>
</feature>
<accession>A0A183CXN0</accession>
<keyword evidence="2" id="KW-0812">Transmembrane</keyword>
<evidence type="ECO:0000313" key="4">
    <source>
        <dbReference type="Proteomes" id="UP000271098"/>
    </source>
</evidence>
<proteinExistence type="predicted"/>
<feature type="compositionally biased region" description="Low complexity" evidence="1">
    <location>
        <begin position="117"/>
        <end position="126"/>
    </location>
</feature>
<evidence type="ECO:0000256" key="2">
    <source>
        <dbReference type="SAM" id="Phobius"/>
    </source>
</evidence>